<dbReference type="EMBL" id="KI913115">
    <property type="protein sequence ID" value="ETV88099.1"/>
    <property type="molecule type" value="Genomic_DNA"/>
</dbReference>
<gene>
    <name evidence="1" type="ORF">H257_01455</name>
</gene>
<organism evidence="1">
    <name type="scientific">Aphanomyces astaci</name>
    <name type="common">Crayfish plague agent</name>
    <dbReference type="NCBI Taxonomy" id="112090"/>
    <lineage>
        <taxon>Eukaryota</taxon>
        <taxon>Sar</taxon>
        <taxon>Stramenopiles</taxon>
        <taxon>Oomycota</taxon>
        <taxon>Saprolegniomycetes</taxon>
        <taxon>Saprolegniales</taxon>
        <taxon>Verrucalvaceae</taxon>
        <taxon>Aphanomyces</taxon>
    </lineage>
</organism>
<sequence>MKSLKNLINAQSRQHLGRDSVTDDLIIYMALNELPSQFYANQGKRHDTGKAFSKATPKSRKCFYCEGKYNVNGVDHMKWDCPKRQDDFRRGWARSSIFEEPRRIEDAVPKGRDVRTEVACGAVVMREEVALPASPPSRQEFDLPDMSMDDMFSCPDDSDMLSYSPALAVATTSTPRVETMAASMRDQELQHVGRCDDKLLSALVLHSPVFFFRALEPLKSNSLDSSWTQSRMFTRGTQDVELPLAQKLPWQRQWLATSVQRKT</sequence>
<proteinExistence type="predicted"/>
<name>W4HA24_APHAT</name>
<evidence type="ECO:0000313" key="1">
    <source>
        <dbReference type="EMBL" id="ETV88099.1"/>
    </source>
</evidence>
<dbReference type="RefSeq" id="XP_009822962.1">
    <property type="nucleotide sequence ID" value="XM_009824660.1"/>
</dbReference>
<dbReference type="AlphaFoldDB" id="W4HA24"/>
<protein>
    <submittedName>
        <fullName evidence="1">Uncharacterized protein</fullName>
    </submittedName>
</protein>
<dbReference type="GeneID" id="20803451"/>
<reference evidence="1" key="1">
    <citation type="submission" date="2013-12" db="EMBL/GenBank/DDBJ databases">
        <title>The Genome Sequence of Aphanomyces astaci APO3.</title>
        <authorList>
            <consortium name="The Broad Institute Genomics Platform"/>
            <person name="Russ C."/>
            <person name="Tyler B."/>
            <person name="van West P."/>
            <person name="Dieguez-Uribeondo J."/>
            <person name="Young S.K."/>
            <person name="Zeng Q."/>
            <person name="Gargeya S."/>
            <person name="Fitzgerald M."/>
            <person name="Abouelleil A."/>
            <person name="Alvarado L."/>
            <person name="Chapman S.B."/>
            <person name="Gainer-Dewar J."/>
            <person name="Goldberg J."/>
            <person name="Griggs A."/>
            <person name="Gujja S."/>
            <person name="Hansen M."/>
            <person name="Howarth C."/>
            <person name="Imamovic A."/>
            <person name="Ireland A."/>
            <person name="Larimer J."/>
            <person name="McCowan C."/>
            <person name="Murphy C."/>
            <person name="Pearson M."/>
            <person name="Poon T.W."/>
            <person name="Priest M."/>
            <person name="Roberts A."/>
            <person name="Saif S."/>
            <person name="Shea T."/>
            <person name="Sykes S."/>
            <person name="Wortman J."/>
            <person name="Nusbaum C."/>
            <person name="Birren B."/>
        </authorList>
    </citation>
    <scope>NUCLEOTIDE SEQUENCE [LARGE SCALE GENOMIC DNA]</scope>
    <source>
        <strain evidence="1">APO3</strain>
    </source>
</reference>
<accession>W4HA24</accession>
<dbReference type="VEuPathDB" id="FungiDB:H257_01455"/>